<keyword evidence="3 8" id="KW-0812">Transmembrane</keyword>
<protein>
    <submittedName>
        <fullName evidence="9">Putative Cystinosin like protein</fullName>
    </submittedName>
</protein>
<evidence type="ECO:0000256" key="2">
    <source>
        <dbReference type="ARBA" id="ARBA00022448"/>
    </source>
</evidence>
<dbReference type="PANTHER" id="PTHR13131:SF5">
    <property type="entry name" value="CYSTINOSIN"/>
    <property type="match status" value="1"/>
</dbReference>
<reference evidence="9 10" key="1">
    <citation type="journal article" date="2013" name="BMC Genomics">
        <title>Reconstruction of the lipid metabolism for the microalga Monoraphidium neglectum from its genome sequence reveals characteristics suitable for biofuel production.</title>
        <authorList>
            <person name="Bogen C."/>
            <person name="Al-Dilaimi A."/>
            <person name="Albersmeier A."/>
            <person name="Wichmann J."/>
            <person name="Grundmann M."/>
            <person name="Rupp O."/>
            <person name="Lauersen K.J."/>
            <person name="Blifernez-Klassen O."/>
            <person name="Kalinowski J."/>
            <person name="Goesmann A."/>
            <person name="Mussgnug J.H."/>
            <person name="Kruse O."/>
        </authorList>
    </citation>
    <scope>NUCLEOTIDE SEQUENCE [LARGE SCALE GENOMIC DNA]</scope>
    <source>
        <strain evidence="9 10">SAG 48.87</strain>
    </source>
</reference>
<feature type="transmembrane region" description="Helical" evidence="8">
    <location>
        <begin position="59"/>
        <end position="79"/>
    </location>
</feature>
<dbReference type="GO" id="GO:0005774">
    <property type="term" value="C:vacuolar membrane"/>
    <property type="evidence" value="ECO:0007669"/>
    <property type="project" value="TreeGrafter"/>
</dbReference>
<gene>
    <name evidence="9" type="ORF">MNEG_3649</name>
</gene>
<keyword evidence="4" id="KW-0677">Repeat</keyword>
<dbReference type="KEGG" id="mng:MNEG_3649"/>
<dbReference type="InterPro" id="IPR005282">
    <property type="entry name" value="LC_transporter"/>
</dbReference>
<proteinExistence type="predicted"/>
<keyword evidence="10" id="KW-1185">Reference proteome</keyword>
<feature type="transmembrane region" description="Helical" evidence="8">
    <location>
        <begin position="163"/>
        <end position="185"/>
    </location>
</feature>
<evidence type="ECO:0000256" key="3">
    <source>
        <dbReference type="ARBA" id="ARBA00022692"/>
    </source>
</evidence>
<evidence type="ECO:0000256" key="1">
    <source>
        <dbReference type="ARBA" id="ARBA00004127"/>
    </source>
</evidence>
<feature type="transmembrane region" description="Helical" evidence="8">
    <location>
        <begin position="91"/>
        <end position="110"/>
    </location>
</feature>
<evidence type="ECO:0000256" key="6">
    <source>
        <dbReference type="ARBA" id="ARBA00023136"/>
    </source>
</evidence>
<dbReference type="GO" id="GO:0015184">
    <property type="term" value="F:L-cystine transmembrane transporter activity"/>
    <property type="evidence" value="ECO:0007669"/>
    <property type="project" value="TreeGrafter"/>
</dbReference>
<sequence>MSPTPSDDVRSSYAALHGGAAPDVSAADFAFAGHAVLATLLVSWQYVTMRRPEDSGLSPLAAAACGAAALACCGAVAQIGATCDVYDCASWMPLLLLLGSIKVCCTMVKYTPQVLHNHQRRSTGGWSLTNVLLDLAGGSLSFGQVLFDAAARHDMSVIAGNPAKLWIAALSIGYDVIFVLQHYVLYKDDSPTSTSPPGAGAGEAGRAGGAQAQVVATVPVAAERGREQPRRRSGVRAFAERVRTTVKGAKPQP</sequence>
<name>A0A0D2LC34_9CHLO</name>
<dbReference type="PANTHER" id="PTHR13131">
    <property type="entry name" value="CYSTINOSIN"/>
    <property type="match status" value="1"/>
</dbReference>
<feature type="transmembrane region" description="Helical" evidence="8">
    <location>
        <begin position="131"/>
        <end position="151"/>
    </location>
</feature>
<dbReference type="AlphaFoldDB" id="A0A0D2LC34"/>
<keyword evidence="2" id="KW-0813">Transport</keyword>
<dbReference type="GO" id="GO:0012505">
    <property type="term" value="C:endomembrane system"/>
    <property type="evidence" value="ECO:0007669"/>
    <property type="project" value="UniProtKB-SubCell"/>
</dbReference>
<dbReference type="OrthoDB" id="75720at2759"/>
<dbReference type="EMBL" id="KK100687">
    <property type="protein sequence ID" value="KIZ04314.1"/>
    <property type="molecule type" value="Genomic_DNA"/>
</dbReference>
<dbReference type="RefSeq" id="XP_013903333.1">
    <property type="nucleotide sequence ID" value="XM_014047879.1"/>
</dbReference>
<feature type="region of interest" description="Disordered" evidence="7">
    <location>
        <begin position="191"/>
        <end position="210"/>
    </location>
</feature>
<keyword evidence="6 8" id="KW-0472">Membrane</keyword>
<dbReference type="SMART" id="SM00679">
    <property type="entry name" value="CTNS"/>
    <property type="match status" value="1"/>
</dbReference>
<evidence type="ECO:0000313" key="9">
    <source>
        <dbReference type="EMBL" id="KIZ04314.1"/>
    </source>
</evidence>
<feature type="region of interest" description="Disordered" evidence="7">
    <location>
        <begin position="220"/>
        <end position="253"/>
    </location>
</feature>
<evidence type="ECO:0000256" key="5">
    <source>
        <dbReference type="ARBA" id="ARBA00022989"/>
    </source>
</evidence>
<evidence type="ECO:0000256" key="4">
    <source>
        <dbReference type="ARBA" id="ARBA00022737"/>
    </source>
</evidence>
<dbReference type="GeneID" id="25736527"/>
<dbReference type="InterPro" id="IPR006603">
    <property type="entry name" value="PQ-loop_rpt"/>
</dbReference>
<feature type="transmembrane region" description="Helical" evidence="8">
    <location>
        <begin position="29"/>
        <end position="47"/>
    </location>
</feature>
<dbReference type="Proteomes" id="UP000054498">
    <property type="component" value="Unassembled WGS sequence"/>
</dbReference>
<dbReference type="Pfam" id="PF04193">
    <property type="entry name" value="PQ-loop"/>
    <property type="match status" value="1"/>
</dbReference>
<evidence type="ECO:0000313" key="10">
    <source>
        <dbReference type="Proteomes" id="UP000054498"/>
    </source>
</evidence>
<evidence type="ECO:0000256" key="8">
    <source>
        <dbReference type="SAM" id="Phobius"/>
    </source>
</evidence>
<feature type="compositionally biased region" description="Gly residues" evidence="7">
    <location>
        <begin position="199"/>
        <end position="208"/>
    </location>
</feature>
<dbReference type="Gene3D" id="1.20.1280.290">
    <property type="match status" value="1"/>
</dbReference>
<keyword evidence="5 8" id="KW-1133">Transmembrane helix</keyword>
<organism evidence="9 10">
    <name type="scientific">Monoraphidium neglectum</name>
    <dbReference type="NCBI Taxonomy" id="145388"/>
    <lineage>
        <taxon>Eukaryota</taxon>
        <taxon>Viridiplantae</taxon>
        <taxon>Chlorophyta</taxon>
        <taxon>core chlorophytes</taxon>
        <taxon>Chlorophyceae</taxon>
        <taxon>CS clade</taxon>
        <taxon>Sphaeropleales</taxon>
        <taxon>Selenastraceae</taxon>
        <taxon>Monoraphidium</taxon>
    </lineage>
</organism>
<comment type="subcellular location">
    <subcellularLocation>
        <location evidence="1">Endomembrane system</location>
        <topology evidence="1">Multi-pass membrane protein</topology>
    </subcellularLocation>
</comment>
<evidence type="ECO:0000256" key="7">
    <source>
        <dbReference type="SAM" id="MobiDB-lite"/>
    </source>
</evidence>
<accession>A0A0D2LC34</accession>